<dbReference type="Pfam" id="PF06429">
    <property type="entry name" value="Flg_bbr_C"/>
    <property type="match status" value="1"/>
</dbReference>
<dbReference type="RefSeq" id="WP_243335853.1">
    <property type="nucleotide sequence ID" value="NZ_AP027081.1"/>
</dbReference>
<organism evidence="12 13">
    <name type="scientific">Mesoterricola sediminis</name>
    <dbReference type="NCBI Taxonomy" id="2927980"/>
    <lineage>
        <taxon>Bacteria</taxon>
        <taxon>Pseudomonadati</taxon>
        <taxon>Acidobacteriota</taxon>
        <taxon>Holophagae</taxon>
        <taxon>Holophagales</taxon>
        <taxon>Holophagaceae</taxon>
        <taxon>Mesoterricola</taxon>
    </lineage>
</organism>
<keyword evidence="6 7" id="KW-0975">Bacterial flagellum</keyword>
<keyword evidence="12" id="KW-0966">Cell projection</keyword>
<evidence type="ECO:0000256" key="3">
    <source>
        <dbReference type="ARBA" id="ARBA00009677"/>
    </source>
</evidence>
<evidence type="ECO:0000256" key="7">
    <source>
        <dbReference type="RuleBase" id="RU362065"/>
    </source>
</evidence>
<dbReference type="PANTHER" id="PTHR30033:SF1">
    <property type="entry name" value="FLAGELLAR HOOK-ASSOCIATED PROTEIN 1"/>
    <property type="match status" value="1"/>
</dbReference>
<dbReference type="Proteomes" id="UP001228113">
    <property type="component" value="Chromosome"/>
</dbReference>
<name>A0AA48KDL4_9BACT</name>
<evidence type="ECO:0000259" key="10">
    <source>
        <dbReference type="Pfam" id="PF06429"/>
    </source>
</evidence>
<reference evidence="12" key="1">
    <citation type="journal article" date="2023" name="Int. J. Syst. Evol. Microbiol.">
        <title>Mesoterricola silvestris gen. nov., sp. nov., Mesoterricola sediminis sp. nov., Geothrix oryzae sp. nov., Geothrix edaphica sp. nov., Geothrix rubra sp. nov., and Geothrix limicola sp. nov., six novel members of Acidobacteriota isolated from soils.</title>
        <authorList>
            <person name="Itoh H."/>
            <person name="Sugisawa Y."/>
            <person name="Mise K."/>
            <person name="Xu Z."/>
            <person name="Kuniyasu M."/>
            <person name="Ushijima N."/>
            <person name="Kawano K."/>
            <person name="Kobayashi E."/>
            <person name="Shiratori Y."/>
            <person name="Masuda Y."/>
            <person name="Senoo K."/>
        </authorList>
    </citation>
    <scope>NUCLEOTIDE SEQUENCE</scope>
    <source>
        <strain evidence="12">W786</strain>
    </source>
</reference>
<evidence type="ECO:0000256" key="6">
    <source>
        <dbReference type="ARBA" id="ARBA00023143"/>
    </source>
</evidence>
<dbReference type="SUPFAM" id="SSF64518">
    <property type="entry name" value="Phase 1 flagellin"/>
    <property type="match status" value="1"/>
</dbReference>
<dbReference type="EMBL" id="AP027081">
    <property type="protein sequence ID" value="BDU77195.1"/>
    <property type="molecule type" value="Genomic_DNA"/>
</dbReference>
<evidence type="ECO:0000256" key="4">
    <source>
        <dbReference type="ARBA" id="ARBA00016244"/>
    </source>
</evidence>
<dbReference type="GO" id="GO:0005576">
    <property type="term" value="C:extracellular region"/>
    <property type="evidence" value="ECO:0007669"/>
    <property type="project" value="UniProtKB-SubCell"/>
</dbReference>
<evidence type="ECO:0000313" key="13">
    <source>
        <dbReference type="Proteomes" id="UP001228113"/>
    </source>
</evidence>
<evidence type="ECO:0000313" key="12">
    <source>
        <dbReference type="EMBL" id="BDU77195.1"/>
    </source>
</evidence>
<dbReference type="NCBIfam" id="TIGR02492">
    <property type="entry name" value="flgK_ends"/>
    <property type="match status" value="1"/>
</dbReference>
<accession>A0AA48KDL4</accession>
<evidence type="ECO:0000256" key="1">
    <source>
        <dbReference type="ARBA" id="ARBA00004365"/>
    </source>
</evidence>
<dbReference type="InterPro" id="IPR001444">
    <property type="entry name" value="Flag_bb_rod_N"/>
</dbReference>
<dbReference type="GO" id="GO:0009424">
    <property type="term" value="C:bacterial-type flagellum hook"/>
    <property type="evidence" value="ECO:0007669"/>
    <property type="project" value="UniProtKB-UniRule"/>
</dbReference>
<dbReference type="AlphaFoldDB" id="A0AA48KDL4"/>
<dbReference type="InterPro" id="IPR002371">
    <property type="entry name" value="FlgK"/>
</dbReference>
<feature type="domain" description="Flagellar hook-associated protein FlgK helical" evidence="11">
    <location>
        <begin position="100"/>
        <end position="334"/>
    </location>
</feature>
<comment type="subcellular location">
    <subcellularLocation>
        <location evidence="1 7">Bacterial flagellum</location>
    </subcellularLocation>
    <subcellularLocation>
        <location evidence="2 7">Secreted</location>
    </subcellularLocation>
</comment>
<evidence type="ECO:0000259" key="9">
    <source>
        <dbReference type="Pfam" id="PF00460"/>
    </source>
</evidence>
<evidence type="ECO:0000256" key="8">
    <source>
        <dbReference type="SAM" id="Coils"/>
    </source>
</evidence>
<keyword evidence="12" id="KW-0282">Flagellum</keyword>
<dbReference type="PRINTS" id="PR01005">
    <property type="entry name" value="FLGHOOKAP1"/>
</dbReference>
<sequence length="503" mass="52392">MPGLTAGLNIGLSGLTSAQAALDIIGHNIANVNTTGYSRQTAVVSSNGSVNEGNLFFGMGSSLANVQAVRDQLLNLQITNSTSRQAGAQTRNQALETAASIFTDDGTSGISYQLNQFFTALQKLSAQPEDTSVRTNLVGAAKSLIETMQVKYQALQAAQQNADAQVPTLVNQVNTLTKQIAALNQKLAGETNSLNDNDAMDQRQALADQLAQLVGVQTYIDSKNQMTVTLDGGAAPLVAGLTSFDLHAVKGATSPYYTQVTTSAIQTGTPPSDKNVTSGILNGQLGAQLDLRDNLLSGYEQQLDELAAGLAYNVNTLHSTGYSLDGTQHGLDFFVGTAGTTNHLPSNVQVPPSANPADDYRGTVLSLSVNAAIAADPDLIAAGGAAAAGDNSIAKQLVDLQTKTSVIDATGAGPGAATTGPFSTFMSGLVNRIGTDANQWDTTATNQENITTALTNQRSSIAGVDLDTEAANLIMYQRGYQASARFLTVISQLTDQMINQLGR</sequence>
<dbReference type="InterPro" id="IPR010930">
    <property type="entry name" value="Flg_bb/hook_C_dom"/>
</dbReference>
<dbReference type="GO" id="GO:0044780">
    <property type="term" value="P:bacterial-type flagellum assembly"/>
    <property type="evidence" value="ECO:0007669"/>
    <property type="project" value="InterPro"/>
</dbReference>
<comment type="similarity">
    <text evidence="3 7">Belongs to the flagella basal body rod proteins family.</text>
</comment>
<evidence type="ECO:0000259" key="11">
    <source>
        <dbReference type="Pfam" id="PF22638"/>
    </source>
</evidence>
<dbReference type="InterPro" id="IPR053927">
    <property type="entry name" value="FlgK_helical"/>
</dbReference>
<dbReference type="Pfam" id="PF00460">
    <property type="entry name" value="Flg_bb_rod"/>
    <property type="match status" value="1"/>
</dbReference>
<gene>
    <name evidence="12" type="primary">lfgK</name>
    <name evidence="7" type="synonym">flgK</name>
    <name evidence="12" type="ORF">METESE_21530</name>
</gene>
<feature type="coiled-coil region" evidence="8">
    <location>
        <begin position="145"/>
        <end position="193"/>
    </location>
</feature>
<dbReference type="KEGG" id="msea:METESE_21530"/>
<dbReference type="PANTHER" id="PTHR30033">
    <property type="entry name" value="FLAGELLAR HOOK-ASSOCIATED PROTEIN 1"/>
    <property type="match status" value="1"/>
</dbReference>
<protein>
    <recommendedName>
        <fullName evidence="4 7">Flagellar hook-associated protein 1</fullName>
        <shortName evidence="7">HAP1</shortName>
    </recommendedName>
</protein>
<feature type="domain" description="Flagellar basal-body/hook protein C-terminal" evidence="10">
    <location>
        <begin position="460"/>
        <end position="499"/>
    </location>
</feature>
<evidence type="ECO:0000256" key="2">
    <source>
        <dbReference type="ARBA" id="ARBA00004613"/>
    </source>
</evidence>
<dbReference type="Gene3D" id="1.20.1330.10">
    <property type="entry name" value="f41 fragment of flagellin, N-terminal domain"/>
    <property type="match status" value="1"/>
</dbReference>
<keyword evidence="5 7" id="KW-0964">Secreted</keyword>
<dbReference type="GO" id="GO:0005198">
    <property type="term" value="F:structural molecule activity"/>
    <property type="evidence" value="ECO:0007669"/>
    <property type="project" value="UniProtKB-UniRule"/>
</dbReference>
<keyword evidence="8" id="KW-0175">Coiled coil</keyword>
<keyword evidence="12" id="KW-0969">Cilium</keyword>
<feature type="domain" description="Flagellar basal body rod protein N-terminal" evidence="9">
    <location>
        <begin position="8"/>
        <end position="37"/>
    </location>
</feature>
<proteinExistence type="inferred from homology"/>
<evidence type="ECO:0000256" key="5">
    <source>
        <dbReference type="ARBA" id="ARBA00022525"/>
    </source>
</evidence>
<keyword evidence="13" id="KW-1185">Reference proteome</keyword>
<dbReference type="Pfam" id="PF22638">
    <property type="entry name" value="FlgK_D1"/>
    <property type="match status" value="1"/>
</dbReference>